<dbReference type="EMBL" id="JAAHFQ010000611">
    <property type="protein sequence ID" value="NER30655.1"/>
    <property type="molecule type" value="Genomic_DNA"/>
</dbReference>
<organism evidence="7">
    <name type="scientific">Symploca sp. SIO1C4</name>
    <dbReference type="NCBI Taxonomy" id="2607765"/>
    <lineage>
        <taxon>Bacteria</taxon>
        <taxon>Bacillati</taxon>
        <taxon>Cyanobacteriota</taxon>
        <taxon>Cyanophyceae</taxon>
        <taxon>Coleofasciculales</taxon>
        <taxon>Coleofasciculaceae</taxon>
        <taxon>Symploca</taxon>
    </lineage>
</organism>
<protein>
    <submittedName>
        <fullName evidence="7">C-terminal binding protein</fullName>
    </submittedName>
</protein>
<dbReference type="Gene3D" id="3.40.50.720">
    <property type="entry name" value="NAD(P)-binding Rossmann-like Domain"/>
    <property type="match status" value="2"/>
</dbReference>
<evidence type="ECO:0000256" key="3">
    <source>
        <dbReference type="ARBA" id="ARBA00023027"/>
    </source>
</evidence>
<dbReference type="Pfam" id="PF00389">
    <property type="entry name" value="2-Hacid_dh"/>
    <property type="match status" value="1"/>
</dbReference>
<comment type="caution">
    <text evidence="7">The sequence shown here is derived from an EMBL/GenBank/DDBJ whole genome shotgun (WGS) entry which is preliminary data.</text>
</comment>
<keyword evidence="3" id="KW-0520">NAD</keyword>
<dbReference type="InterPro" id="IPR029753">
    <property type="entry name" value="D-isomer_DH_CS"/>
</dbReference>
<proteinExistence type="inferred from homology"/>
<dbReference type="SUPFAM" id="SSF51735">
    <property type="entry name" value="NAD(P)-binding Rossmann-fold domains"/>
    <property type="match status" value="1"/>
</dbReference>
<reference evidence="7" key="1">
    <citation type="submission" date="2019-11" db="EMBL/GenBank/DDBJ databases">
        <title>Genomic insights into an expanded diversity of filamentous marine cyanobacteria reveals the extraordinary biosynthetic potential of Moorea and Okeania.</title>
        <authorList>
            <person name="Ferreira Leao T."/>
            <person name="Wang M."/>
            <person name="Moss N."/>
            <person name="Da Silva R."/>
            <person name="Sanders J."/>
            <person name="Nurk S."/>
            <person name="Gurevich A."/>
            <person name="Humphrey G."/>
            <person name="Reher R."/>
            <person name="Zhu Q."/>
            <person name="Belda-Ferre P."/>
            <person name="Glukhov E."/>
            <person name="Rex R."/>
            <person name="Dorrestein P.C."/>
            <person name="Knight R."/>
            <person name="Pevzner P."/>
            <person name="Gerwick W.H."/>
            <person name="Gerwick L."/>
        </authorList>
    </citation>
    <scope>NUCLEOTIDE SEQUENCE</scope>
    <source>
        <strain evidence="7">SIO1C4</strain>
    </source>
</reference>
<dbReference type="GO" id="GO:0016616">
    <property type="term" value="F:oxidoreductase activity, acting on the CH-OH group of donors, NAD or NADP as acceptor"/>
    <property type="evidence" value="ECO:0007669"/>
    <property type="project" value="InterPro"/>
</dbReference>
<dbReference type="InterPro" id="IPR043322">
    <property type="entry name" value="CtBP"/>
</dbReference>
<dbReference type="GO" id="GO:0051287">
    <property type="term" value="F:NAD binding"/>
    <property type="evidence" value="ECO:0007669"/>
    <property type="project" value="InterPro"/>
</dbReference>
<comment type="similarity">
    <text evidence="1 4">Belongs to the D-isomer specific 2-hydroxyacid dehydrogenase family.</text>
</comment>
<dbReference type="InterPro" id="IPR036291">
    <property type="entry name" value="NAD(P)-bd_dom_sf"/>
</dbReference>
<dbReference type="SUPFAM" id="SSF52283">
    <property type="entry name" value="Formate/glycerate dehydrogenase catalytic domain-like"/>
    <property type="match status" value="1"/>
</dbReference>
<evidence type="ECO:0000256" key="2">
    <source>
        <dbReference type="ARBA" id="ARBA00023002"/>
    </source>
</evidence>
<evidence type="ECO:0000256" key="1">
    <source>
        <dbReference type="ARBA" id="ARBA00005854"/>
    </source>
</evidence>
<dbReference type="PANTHER" id="PTHR43761">
    <property type="entry name" value="D-ISOMER SPECIFIC 2-HYDROXYACID DEHYDROGENASE FAMILY PROTEIN (AFU_ORTHOLOGUE AFUA_1G13630)"/>
    <property type="match status" value="1"/>
</dbReference>
<dbReference type="InterPro" id="IPR050418">
    <property type="entry name" value="D-iso_2-hydroxyacid_DH_PdxB"/>
</dbReference>
<accession>A0A6B3NIF6</accession>
<gene>
    <name evidence="7" type="ORF">F6J89_24320</name>
</gene>
<feature type="domain" description="D-isomer specific 2-hydroxyacid dehydrogenase NAD-binding" evidence="6">
    <location>
        <begin position="94"/>
        <end position="282"/>
    </location>
</feature>
<evidence type="ECO:0000259" key="6">
    <source>
        <dbReference type="Pfam" id="PF02826"/>
    </source>
</evidence>
<dbReference type="CDD" id="cd05299">
    <property type="entry name" value="CtBP_dh"/>
    <property type="match status" value="1"/>
</dbReference>
<keyword evidence="2 4" id="KW-0560">Oxidoreductase</keyword>
<dbReference type="InterPro" id="IPR006139">
    <property type="entry name" value="D-isomer_2_OHA_DH_cat_dom"/>
</dbReference>
<dbReference type="AlphaFoldDB" id="A0A6B3NIF6"/>
<name>A0A6B3NIF6_9CYAN</name>
<evidence type="ECO:0000256" key="4">
    <source>
        <dbReference type="RuleBase" id="RU003719"/>
    </source>
</evidence>
<dbReference type="Pfam" id="PF02826">
    <property type="entry name" value="2-Hacid_dh_C"/>
    <property type="match status" value="1"/>
</dbReference>
<feature type="domain" description="D-isomer specific 2-hydroxyacid dehydrogenase catalytic" evidence="5">
    <location>
        <begin position="22"/>
        <end position="313"/>
    </location>
</feature>
<dbReference type="PROSITE" id="PS00670">
    <property type="entry name" value="D_2_HYDROXYACID_DH_2"/>
    <property type="match status" value="1"/>
</dbReference>
<dbReference type="GO" id="GO:0003714">
    <property type="term" value="F:transcription corepressor activity"/>
    <property type="evidence" value="ECO:0007669"/>
    <property type="project" value="InterPro"/>
</dbReference>
<evidence type="ECO:0000313" key="7">
    <source>
        <dbReference type="EMBL" id="NER30655.1"/>
    </source>
</evidence>
<sequence length="314" mass="35177">MSKVYITDRINDPVIERKFLKENLTLQPSPDVVVLLVWHEFVDANYLSKFPNLKAIIRYGVGFDNIDLDACRARGIKVCNTPDYCTEEVSTSAVAMILNATRGISRYDYLARNFKQGWQENILSYIHRGSTQMIGFIGVGRIGGLTLNRCKLLGFDTQYYDPYSKSGDDCFLGSKCVSDLETFLATSDVVSLHCPLTNNTQGMVDQNFVLKMKQGSSLINTARGKLIANLDVIESALRENHLNVVALDVLPLEPPGEHRLIQAWRRGESWIAGRLIINPHVAFYSQQSSVEQRHNVASNALRVLQGLNPINIVT</sequence>
<dbReference type="InterPro" id="IPR006140">
    <property type="entry name" value="D-isomer_DH_NAD-bd"/>
</dbReference>
<dbReference type="PANTHER" id="PTHR43761:SF1">
    <property type="entry name" value="D-ISOMER SPECIFIC 2-HYDROXYACID DEHYDROGENASE CATALYTIC DOMAIN-CONTAINING PROTEIN-RELATED"/>
    <property type="match status" value="1"/>
</dbReference>
<evidence type="ECO:0000259" key="5">
    <source>
        <dbReference type="Pfam" id="PF00389"/>
    </source>
</evidence>